<reference evidence="1" key="1">
    <citation type="submission" date="2023-04" db="EMBL/GenBank/DDBJ databases">
        <title>Draft Genome sequencing of Naganishia species isolated from polar environments using Oxford Nanopore Technology.</title>
        <authorList>
            <person name="Leo P."/>
            <person name="Venkateswaran K."/>
        </authorList>
    </citation>
    <scope>NUCLEOTIDE SEQUENCE</scope>
    <source>
        <strain evidence="1">MNA-CCFEE 5261</strain>
    </source>
</reference>
<evidence type="ECO:0000313" key="2">
    <source>
        <dbReference type="Proteomes" id="UP001241377"/>
    </source>
</evidence>
<comment type="caution">
    <text evidence="1">The sequence shown here is derived from an EMBL/GenBank/DDBJ whole genome shotgun (WGS) entry which is preliminary data.</text>
</comment>
<name>A0ACC2WDV8_9TREE</name>
<gene>
    <name evidence="1" type="ORF">QFC19_002104</name>
</gene>
<dbReference type="Proteomes" id="UP001241377">
    <property type="component" value="Unassembled WGS sequence"/>
</dbReference>
<accession>A0ACC2WDV8</accession>
<evidence type="ECO:0000313" key="1">
    <source>
        <dbReference type="EMBL" id="KAJ9109663.1"/>
    </source>
</evidence>
<dbReference type="EMBL" id="JASBWR010000017">
    <property type="protein sequence ID" value="KAJ9109663.1"/>
    <property type="molecule type" value="Genomic_DNA"/>
</dbReference>
<protein>
    <submittedName>
        <fullName evidence="1">Uncharacterized protein</fullName>
    </submittedName>
</protein>
<keyword evidence="2" id="KW-1185">Reference proteome</keyword>
<sequence>MDSADNMPGGFAGSETSSNYDQNEDPVLDNGENNPDVSYDVSETNSTTNKNENDEDNESNDEITVIPDIETRDSGASDTDIPAQHHQQAENEAKVEKNANLEPSDGRPPVPSRQILRNLASVDPEILAQASIGATENTLEPEYVVTDDLLQSKLNQLNAGFNNKSSQVQTLIRSATQNIRKTFNDIRTTVGALEHDYQIDWEFWANVVNDYESVVQNNSHALHSKIAAGIPKEVRGIVWQLVAQSKNYELEEFYLTLKSETSIHEKAIKRDLTRTSFYTAVDAVSKGEDLYNVIKAYSLFDPDVGYTQGMIFVAVPLIMNMTDSECFCLLVTMMKDYRLRDLFCPDMRGLHRQLYQFDRLLEQNSPLLYNHLVKQGIKSSMYASQWFLTFFAYKFPLEIVLRIYDIVITHGIEALLKFAVNLMLQNENKLLSLKFDKLLEFLKDHLFNRYVNDEFVDERRFSLRKRQGSSSSYYNLDSMVEDAMAIKVSMVDLAQFEREFDAIYASEKHRAEEIDELRHENGRLRHDIKALEHQFSVLNRDHVDIVQKMVDTKVMIPEIESENDDLQKAITQLRADLEELEAKMKAPSVSSSESTLDALKSPAIPQNIEEEIQRLLQVNAQEIEKCTELEEQLETLTVQDEELLEKLGKKRWWQR</sequence>
<proteinExistence type="predicted"/>
<organism evidence="1 2">
    <name type="scientific">Naganishia cerealis</name>
    <dbReference type="NCBI Taxonomy" id="610337"/>
    <lineage>
        <taxon>Eukaryota</taxon>
        <taxon>Fungi</taxon>
        <taxon>Dikarya</taxon>
        <taxon>Basidiomycota</taxon>
        <taxon>Agaricomycotina</taxon>
        <taxon>Tremellomycetes</taxon>
        <taxon>Filobasidiales</taxon>
        <taxon>Filobasidiaceae</taxon>
        <taxon>Naganishia</taxon>
    </lineage>
</organism>